<keyword evidence="4 6" id="KW-0378">Hydrolase</keyword>
<dbReference type="SUPFAM" id="SSF116842">
    <property type="entry name" value="XseB-like"/>
    <property type="match status" value="1"/>
</dbReference>
<keyword evidence="2 6" id="KW-0963">Cytoplasm</keyword>
<protein>
    <recommendedName>
        <fullName evidence="6">Exodeoxyribonuclease 7 small subunit</fullName>
        <ecNumber evidence="6">3.1.11.6</ecNumber>
    </recommendedName>
    <alternativeName>
        <fullName evidence="6">Exodeoxyribonuclease VII small subunit</fullName>
        <shortName evidence="6">Exonuclease VII small subunit</shortName>
    </alternativeName>
</protein>
<dbReference type="HAMAP" id="MF_00337">
    <property type="entry name" value="Exonuc_7_S"/>
    <property type="match status" value="1"/>
</dbReference>
<name>A0ABU8HG45_9BACI</name>
<dbReference type="Gene3D" id="1.10.287.1040">
    <property type="entry name" value="Exonuclease VII, small subunit"/>
    <property type="match status" value="1"/>
</dbReference>
<dbReference type="PANTHER" id="PTHR34137">
    <property type="entry name" value="EXODEOXYRIBONUCLEASE 7 SMALL SUBUNIT"/>
    <property type="match status" value="1"/>
</dbReference>
<evidence type="ECO:0000256" key="1">
    <source>
        <dbReference type="ARBA" id="ARBA00009998"/>
    </source>
</evidence>
<keyword evidence="3 6" id="KW-0540">Nuclease</keyword>
<keyword evidence="5 6" id="KW-0269">Exonuclease</keyword>
<evidence type="ECO:0000256" key="2">
    <source>
        <dbReference type="ARBA" id="ARBA00022490"/>
    </source>
</evidence>
<dbReference type="InterPro" id="IPR003761">
    <property type="entry name" value="Exonuc_VII_S"/>
</dbReference>
<evidence type="ECO:0000313" key="8">
    <source>
        <dbReference type="Proteomes" id="UP001312865"/>
    </source>
</evidence>
<sequence>MSEIKGKSFEEAMEQLDKIVQRLEEGDVPLEEAIAIYKDGMELSKICHDKLQMVEDELASVLTEDGKEVEFSINKEEGQ</sequence>
<dbReference type="PIRSF" id="PIRSF006488">
    <property type="entry name" value="Exonuc_VII_S"/>
    <property type="match status" value="1"/>
</dbReference>
<dbReference type="InterPro" id="IPR037004">
    <property type="entry name" value="Exonuc_VII_ssu_sf"/>
</dbReference>
<dbReference type="NCBIfam" id="TIGR01280">
    <property type="entry name" value="xseB"/>
    <property type="match status" value="1"/>
</dbReference>
<gene>
    <name evidence="6 7" type="primary">xseB</name>
    <name evidence="7" type="ORF">WAK64_13800</name>
</gene>
<dbReference type="PANTHER" id="PTHR34137:SF1">
    <property type="entry name" value="EXODEOXYRIBONUCLEASE 7 SMALL SUBUNIT"/>
    <property type="match status" value="1"/>
</dbReference>
<accession>A0ABU8HG45</accession>
<evidence type="ECO:0000256" key="4">
    <source>
        <dbReference type="ARBA" id="ARBA00022801"/>
    </source>
</evidence>
<comment type="subcellular location">
    <subcellularLocation>
        <location evidence="6">Cytoplasm</location>
    </subcellularLocation>
</comment>
<reference evidence="7 8" key="1">
    <citation type="journal article" date="2018" name="J. Microbiol.">
        <title>Bacillus spongiae sp. nov., isolated from sponge of Jeju Island.</title>
        <authorList>
            <person name="Lee G.E."/>
            <person name="Im W.T."/>
            <person name="Park J.S."/>
        </authorList>
    </citation>
    <scope>NUCLEOTIDE SEQUENCE [LARGE SCALE GENOMIC DNA]</scope>
    <source>
        <strain evidence="7 8">135PIL107-10</strain>
    </source>
</reference>
<comment type="function">
    <text evidence="6">Bidirectionally degrades single-stranded DNA into large acid-insoluble oligonucleotides, which are then degraded further into small acid-soluble oligonucleotides.</text>
</comment>
<comment type="catalytic activity">
    <reaction evidence="6">
        <text>Exonucleolytic cleavage in either 5'- to 3'- or 3'- to 5'-direction to yield nucleoside 5'-phosphates.</text>
        <dbReference type="EC" id="3.1.11.6"/>
    </reaction>
</comment>
<comment type="similarity">
    <text evidence="1 6">Belongs to the XseB family.</text>
</comment>
<dbReference type="EMBL" id="JBBAXC010000011">
    <property type="protein sequence ID" value="MEI5908128.1"/>
    <property type="molecule type" value="Genomic_DNA"/>
</dbReference>
<dbReference type="Pfam" id="PF02609">
    <property type="entry name" value="Exonuc_VII_S"/>
    <property type="match status" value="1"/>
</dbReference>
<dbReference type="RefSeq" id="WP_336587572.1">
    <property type="nucleotide sequence ID" value="NZ_JBBAXC010000011.1"/>
</dbReference>
<dbReference type="GO" id="GO:0008855">
    <property type="term" value="F:exodeoxyribonuclease VII activity"/>
    <property type="evidence" value="ECO:0007669"/>
    <property type="project" value="UniProtKB-EC"/>
</dbReference>
<dbReference type="EC" id="3.1.11.6" evidence="6"/>
<organism evidence="7 8">
    <name type="scientific">Bacillus spongiae</name>
    <dbReference type="NCBI Taxonomy" id="2683610"/>
    <lineage>
        <taxon>Bacteria</taxon>
        <taxon>Bacillati</taxon>
        <taxon>Bacillota</taxon>
        <taxon>Bacilli</taxon>
        <taxon>Bacillales</taxon>
        <taxon>Bacillaceae</taxon>
        <taxon>Bacillus</taxon>
    </lineage>
</organism>
<keyword evidence="8" id="KW-1185">Reference proteome</keyword>
<comment type="subunit">
    <text evidence="6">Heterooligomer composed of large and small subunits.</text>
</comment>
<proteinExistence type="inferred from homology"/>
<evidence type="ECO:0000313" key="7">
    <source>
        <dbReference type="EMBL" id="MEI5908128.1"/>
    </source>
</evidence>
<dbReference type="Proteomes" id="UP001312865">
    <property type="component" value="Unassembled WGS sequence"/>
</dbReference>
<comment type="caution">
    <text evidence="7">The sequence shown here is derived from an EMBL/GenBank/DDBJ whole genome shotgun (WGS) entry which is preliminary data.</text>
</comment>
<evidence type="ECO:0000256" key="6">
    <source>
        <dbReference type="HAMAP-Rule" id="MF_00337"/>
    </source>
</evidence>
<evidence type="ECO:0000256" key="5">
    <source>
        <dbReference type="ARBA" id="ARBA00022839"/>
    </source>
</evidence>
<evidence type="ECO:0000256" key="3">
    <source>
        <dbReference type="ARBA" id="ARBA00022722"/>
    </source>
</evidence>